<dbReference type="InterPro" id="IPR013320">
    <property type="entry name" value="ConA-like_dom_sf"/>
</dbReference>
<dbReference type="EMBL" id="JABEBT010000047">
    <property type="protein sequence ID" value="KAF7635049.1"/>
    <property type="molecule type" value="Genomic_DNA"/>
</dbReference>
<dbReference type="OrthoDB" id="5842451at2759"/>
<dbReference type="Gene3D" id="2.60.120.200">
    <property type="match status" value="1"/>
</dbReference>
<name>A0A8S9ZNP5_9BILA</name>
<comment type="caution">
    <text evidence="1">The sequence shown here is derived from an EMBL/GenBank/DDBJ whole genome shotgun (WGS) entry which is preliminary data.</text>
</comment>
<dbReference type="Proteomes" id="UP000605970">
    <property type="component" value="Unassembled WGS sequence"/>
</dbReference>
<proteinExistence type="predicted"/>
<dbReference type="SUPFAM" id="SSF49899">
    <property type="entry name" value="Concanavalin A-like lectins/glucanases"/>
    <property type="match status" value="1"/>
</dbReference>
<accession>A0A8S9ZNP5</accession>
<dbReference type="CDD" id="cd00110">
    <property type="entry name" value="LamG"/>
    <property type="match status" value="1"/>
</dbReference>
<evidence type="ECO:0008006" key="3">
    <source>
        <dbReference type="Google" id="ProtNLM"/>
    </source>
</evidence>
<gene>
    <name evidence="1" type="ORF">Mgra_00005490</name>
</gene>
<reference evidence="1" key="1">
    <citation type="journal article" date="2020" name="Ecol. Evol.">
        <title>Genome structure and content of the rice root-knot nematode (Meloidogyne graminicola).</title>
        <authorList>
            <person name="Phan N.T."/>
            <person name="Danchin E.G.J."/>
            <person name="Klopp C."/>
            <person name="Perfus-Barbeoch L."/>
            <person name="Kozlowski D.K."/>
            <person name="Koutsovoulos G.D."/>
            <person name="Lopez-Roques C."/>
            <person name="Bouchez O."/>
            <person name="Zahm M."/>
            <person name="Besnard G."/>
            <person name="Bellafiore S."/>
        </authorList>
    </citation>
    <scope>NUCLEOTIDE SEQUENCE</scope>
    <source>
        <strain evidence="1">VN-18</strain>
    </source>
</reference>
<organism evidence="1 2">
    <name type="scientific">Meloidogyne graminicola</name>
    <dbReference type="NCBI Taxonomy" id="189291"/>
    <lineage>
        <taxon>Eukaryota</taxon>
        <taxon>Metazoa</taxon>
        <taxon>Ecdysozoa</taxon>
        <taxon>Nematoda</taxon>
        <taxon>Chromadorea</taxon>
        <taxon>Rhabditida</taxon>
        <taxon>Tylenchina</taxon>
        <taxon>Tylenchomorpha</taxon>
        <taxon>Tylenchoidea</taxon>
        <taxon>Meloidogynidae</taxon>
        <taxon>Meloidogyninae</taxon>
        <taxon>Meloidogyne</taxon>
    </lineage>
</organism>
<sequence length="284" mass="32500">MLIPRPECQFELRSDKDKIRLNLLNLRKKYLKTSNTLSISFRTSKPNGRLIELIDGGNGPLGILDIIDGYLLLSNHIIHPSKLLTDGHWHTIHLHLHLLSIRIDNLGTSLSLINNSEFIEPKWIDILINGEIAAIRILNENSNDGGEKEWICNNNNDYLLNNNLIEVHQSLPQQHLFSQPAACSPSIYEQNYCNCKGPNSALIQNRGYTRNLQQQIAKCFLIPKQNNISSVHFSRYSDRLAFLFIPMKNNNFNLKTPISILFKSEKEIGLILFGVFTQLDNYIL</sequence>
<dbReference type="AlphaFoldDB" id="A0A8S9ZNP5"/>
<evidence type="ECO:0000313" key="1">
    <source>
        <dbReference type="EMBL" id="KAF7635049.1"/>
    </source>
</evidence>
<keyword evidence="2" id="KW-1185">Reference proteome</keyword>
<dbReference type="InterPro" id="IPR001791">
    <property type="entry name" value="Laminin_G"/>
</dbReference>
<evidence type="ECO:0000313" key="2">
    <source>
        <dbReference type="Proteomes" id="UP000605970"/>
    </source>
</evidence>
<protein>
    <recommendedName>
        <fullName evidence="3">LAM_G_DOMAIN domain-containing protein</fullName>
    </recommendedName>
</protein>